<dbReference type="Proteomes" id="UP000054683">
    <property type="component" value="Unassembled WGS sequence"/>
</dbReference>
<gene>
    <name evidence="1" type="ORF">AWB69_05982</name>
</gene>
<organism evidence="1 2">
    <name type="scientific">Caballeronia udeis</name>
    <dbReference type="NCBI Taxonomy" id="1232866"/>
    <lineage>
        <taxon>Bacteria</taxon>
        <taxon>Pseudomonadati</taxon>
        <taxon>Pseudomonadota</taxon>
        <taxon>Betaproteobacteria</taxon>
        <taxon>Burkholderiales</taxon>
        <taxon>Burkholderiaceae</taxon>
        <taxon>Caballeronia</taxon>
    </lineage>
</organism>
<dbReference type="EMBL" id="FCOK02000050">
    <property type="protein sequence ID" value="SAL55659.1"/>
    <property type="molecule type" value="Genomic_DNA"/>
</dbReference>
<evidence type="ECO:0000313" key="1">
    <source>
        <dbReference type="EMBL" id="SAL55659.1"/>
    </source>
</evidence>
<dbReference type="AlphaFoldDB" id="A0A158IH98"/>
<dbReference type="InterPro" id="IPR018738">
    <property type="entry name" value="DUF2280"/>
</dbReference>
<evidence type="ECO:0000313" key="2">
    <source>
        <dbReference type="Proteomes" id="UP000054683"/>
    </source>
</evidence>
<sequence>MAVSFAKKTKPGPAKGTALQLLPVDVKRFIVQKCAQYERAADVVRMVKDEFGLEVATSGVNRYNLDHPSGAKLSPELVKLFYTTRREFEEELTKIPGMVRAKRIERLDGIYHKAVAKGDLKTAVAAMVALRREMENFEVVDDEQQGDEWPAA</sequence>
<dbReference type="RefSeq" id="WP_062090296.1">
    <property type="nucleotide sequence ID" value="NZ_FCOK02000050.1"/>
</dbReference>
<dbReference type="Pfam" id="PF10045">
    <property type="entry name" value="DUF2280"/>
    <property type="match status" value="1"/>
</dbReference>
<name>A0A158IH98_9BURK</name>
<protein>
    <submittedName>
        <fullName evidence="1">Uncharacterized protein</fullName>
    </submittedName>
</protein>
<dbReference type="OrthoDB" id="9813753at2"/>
<accession>A0A158IH98</accession>
<reference evidence="1 2" key="1">
    <citation type="submission" date="2016-01" db="EMBL/GenBank/DDBJ databases">
        <authorList>
            <person name="Oliw E.H."/>
        </authorList>
    </citation>
    <scope>NUCLEOTIDE SEQUENCE [LARGE SCALE GENOMIC DNA]</scope>
    <source>
        <strain evidence="1">LMG 27134</strain>
    </source>
</reference>
<proteinExistence type="predicted"/>